<feature type="transmembrane region" description="Helical" evidence="1">
    <location>
        <begin position="12"/>
        <end position="32"/>
    </location>
</feature>
<feature type="transmembrane region" description="Helical" evidence="1">
    <location>
        <begin position="148"/>
        <end position="171"/>
    </location>
</feature>
<keyword evidence="1" id="KW-1133">Transmembrane helix</keyword>
<keyword evidence="1" id="KW-0472">Membrane</keyword>
<proteinExistence type="predicted"/>
<dbReference type="EMBL" id="CP001739">
    <property type="protein sequence ID" value="ACZ07614.1"/>
    <property type="molecule type" value="Genomic_DNA"/>
</dbReference>
<evidence type="ECO:0000256" key="1">
    <source>
        <dbReference type="SAM" id="Phobius"/>
    </source>
</evidence>
<dbReference type="AlphaFoldDB" id="D1AQ36"/>
<keyword evidence="3" id="KW-1185">Reference proteome</keyword>
<dbReference type="STRING" id="526218.Sterm_0742"/>
<evidence type="ECO:0000313" key="3">
    <source>
        <dbReference type="Proteomes" id="UP000000845"/>
    </source>
</evidence>
<evidence type="ECO:0000313" key="2">
    <source>
        <dbReference type="EMBL" id="ACZ07614.1"/>
    </source>
</evidence>
<keyword evidence="1" id="KW-0812">Transmembrane</keyword>
<reference evidence="2 3" key="2">
    <citation type="journal article" date="2010" name="Stand. Genomic Sci.">
        <title>Complete genome sequence of Sebaldella termitidis type strain (NCTC 11300).</title>
        <authorList>
            <person name="Harmon-Smith M."/>
            <person name="Celia L."/>
            <person name="Chertkov O."/>
            <person name="Lapidus A."/>
            <person name="Copeland A."/>
            <person name="Glavina Del Rio T."/>
            <person name="Nolan M."/>
            <person name="Lucas S."/>
            <person name="Tice H."/>
            <person name="Cheng J.F."/>
            <person name="Han C."/>
            <person name="Detter J.C."/>
            <person name="Bruce D."/>
            <person name="Goodwin L."/>
            <person name="Pitluck S."/>
            <person name="Pati A."/>
            <person name="Liolios K."/>
            <person name="Ivanova N."/>
            <person name="Mavromatis K."/>
            <person name="Mikhailova N."/>
            <person name="Chen A."/>
            <person name="Palaniappan K."/>
            <person name="Land M."/>
            <person name="Hauser L."/>
            <person name="Chang Y.J."/>
            <person name="Jeffries C.D."/>
            <person name="Brettin T."/>
            <person name="Goker M."/>
            <person name="Beck B."/>
            <person name="Bristow J."/>
            <person name="Eisen J.A."/>
            <person name="Markowitz V."/>
            <person name="Hugenholtz P."/>
            <person name="Kyrpides N.C."/>
            <person name="Klenk H.P."/>
            <person name="Chen F."/>
        </authorList>
    </citation>
    <scope>NUCLEOTIDE SEQUENCE [LARGE SCALE GENOMIC DNA]</scope>
    <source>
        <strain evidence="3">ATCC 33386 / NCTC 11300</strain>
    </source>
</reference>
<reference evidence="3" key="1">
    <citation type="submission" date="2009-09" db="EMBL/GenBank/DDBJ databases">
        <title>The complete chromosome of Sebaldella termitidis ATCC 33386.</title>
        <authorList>
            <consortium name="US DOE Joint Genome Institute (JGI-PGF)"/>
            <person name="Lucas S."/>
            <person name="Copeland A."/>
            <person name="Lapidus A."/>
            <person name="Glavina del Rio T."/>
            <person name="Dalin E."/>
            <person name="Tice H."/>
            <person name="Bruce D."/>
            <person name="Goodwin L."/>
            <person name="Pitluck S."/>
            <person name="Kyrpides N."/>
            <person name="Mavromatis K."/>
            <person name="Ivanova N."/>
            <person name="Mikhailova N."/>
            <person name="Sims D."/>
            <person name="Meincke L."/>
            <person name="Brettin T."/>
            <person name="Detter J.C."/>
            <person name="Han C."/>
            <person name="Larimer F."/>
            <person name="Land M."/>
            <person name="Hauser L."/>
            <person name="Markowitz V."/>
            <person name="Cheng J.F."/>
            <person name="Hugenholtz P."/>
            <person name="Woyke T."/>
            <person name="Wu D."/>
            <person name="Eisen J.A."/>
        </authorList>
    </citation>
    <scope>NUCLEOTIDE SEQUENCE [LARGE SCALE GENOMIC DNA]</scope>
    <source>
        <strain evidence="3">ATCC 33386 / NCTC 11300</strain>
    </source>
</reference>
<protein>
    <submittedName>
        <fullName evidence="2">Uncharacterized protein</fullName>
    </submittedName>
</protein>
<dbReference type="Proteomes" id="UP000000845">
    <property type="component" value="Chromosome"/>
</dbReference>
<dbReference type="RefSeq" id="WP_012860210.1">
    <property type="nucleotide sequence ID" value="NC_013517.1"/>
</dbReference>
<name>D1AQ36_SEBTE</name>
<accession>D1AQ36</accession>
<sequence length="183" mass="21302">MKKKNYDFLKIFAAAIILIGGTIWSVNLVMTVENKIALMNRDKLVLIEGKVTSQKEYSLNRSDIVYVDCKNNCIARVRYTKIMLENNPEYYYLNGYSAEDLTGKRVKTYYDRNKKIFPKGKTDSFGLFLDNRELIPVISKRDRDSKSVYVYLMIMIFADITSVAVILLIMWENSVFNNNRKTS</sequence>
<dbReference type="KEGG" id="str:Sterm_0742"/>
<dbReference type="HOGENOM" id="CLU_1474204_0_0_0"/>
<gene>
    <name evidence="2" type="ordered locus">Sterm_0742</name>
</gene>
<organism evidence="2 3">
    <name type="scientific">Sebaldella termitidis (strain ATCC 33386 / NCTC 11300)</name>
    <dbReference type="NCBI Taxonomy" id="526218"/>
    <lineage>
        <taxon>Bacteria</taxon>
        <taxon>Fusobacteriati</taxon>
        <taxon>Fusobacteriota</taxon>
        <taxon>Fusobacteriia</taxon>
        <taxon>Fusobacteriales</taxon>
        <taxon>Leptotrichiaceae</taxon>
        <taxon>Sebaldella</taxon>
    </lineage>
</organism>